<dbReference type="PANTHER" id="PTHR31989">
    <property type="entry name" value="NAC DOMAIN-CONTAINING PROTEIN 82-RELATED"/>
    <property type="match status" value="1"/>
</dbReference>
<evidence type="ECO:0000256" key="2">
    <source>
        <dbReference type="ARBA" id="ARBA00023015"/>
    </source>
</evidence>
<dbReference type="SUPFAM" id="SSF101941">
    <property type="entry name" value="NAC domain"/>
    <property type="match status" value="1"/>
</dbReference>
<dbReference type="Gene3D" id="2.170.150.80">
    <property type="entry name" value="NAC domain"/>
    <property type="match status" value="1"/>
</dbReference>
<keyword evidence="3" id="KW-0238">DNA-binding</keyword>
<organism evidence="7 8">
    <name type="scientific">Vitis vinifera</name>
    <name type="common">Grape</name>
    <dbReference type="NCBI Taxonomy" id="29760"/>
    <lineage>
        <taxon>Eukaryota</taxon>
        <taxon>Viridiplantae</taxon>
        <taxon>Streptophyta</taxon>
        <taxon>Embryophyta</taxon>
        <taxon>Tracheophyta</taxon>
        <taxon>Spermatophyta</taxon>
        <taxon>Magnoliopsida</taxon>
        <taxon>eudicotyledons</taxon>
        <taxon>Gunneridae</taxon>
        <taxon>Pentapetalae</taxon>
        <taxon>rosids</taxon>
        <taxon>Vitales</taxon>
        <taxon>Vitaceae</taxon>
        <taxon>Viteae</taxon>
        <taxon>Vitis</taxon>
    </lineage>
</organism>
<dbReference type="HOGENOM" id="CLU_2363907_0_0_1"/>
<evidence type="ECO:0000313" key="8">
    <source>
        <dbReference type="Proteomes" id="UP000009183"/>
    </source>
</evidence>
<dbReference type="InterPro" id="IPR003441">
    <property type="entry name" value="NAC-dom"/>
</dbReference>
<evidence type="ECO:0000256" key="3">
    <source>
        <dbReference type="ARBA" id="ARBA00023125"/>
    </source>
</evidence>
<dbReference type="PaxDb" id="29760-VIT_15s0048g02340.t01"/>
<feature type="domain" description="NAC" evidence="6">
    <location>
        <begin position="1"/>
        <end position="96"/>
    </location>
</feature>
<keyword evidence="5" id="KW-0539">Nucleus</keyword>
<gene>
    <name evidence="7" type="ordered locus">VIT_15s0048g02340</name>
</gene>
<dbReference type="GO" id="GO:0003677">
    <property type="term" value="F:DNA binding"/>
    <property type="evidence" value="ECO:0007669"/>
    <property type="project" value="UniProtKB-KW"/>
</dbReference>
<dbReference type="Proteomes" id="UP000009183">
    <property type="component" value="Chromosome 15"/>
</dbReference>
<dbReference type="PROSITE" id="PS51005">
    <property type="entry name" value="NAC"/>
    <property type="match status" value="1"/>
</dbReference>
<evidence type="ECO:0000313" key="7">
    <source>
        <dbReference type="EMBL" id="CCB61316.1"/>
    </source>
</evidence>
<keyword evidence="2" id="KW-0805">Transcription regulation</keyword>
<name>F6I2Z9_VITVI</name>
<keyword evidence="8" id="KW-1185">Reference proteome</keyword>
<reference evidence="8" key="1">
    <citation type="journal article" date="2007" name="Nature">
        <title>The grapevine genome sequence suggests ancestral hexaploidization in major angiosperm phyla.</title>
        <authorList>
            <consortium name="The French-Italian Public Consortium for Grapevine Genome Characterization."/>
            <person name="Jaillon O."/>
            <person name="Aury J.-M."/>
            <person name="Noel B."/>
            <person name="Policriti A."/>
            <person name="Clepet C."/>
            <person name="Casagrande A."/>
            <person name="Choisne N."/>
            <person name="Aubourg S."/>
            <person name="Vitulo N."/>
            <person name="Jubin C."/>
            <person name="Vezzi A."/>
            <person name="Legeai F."/>
            <person name="Hugueney P."/>
            <person name="Dasilva C."/>
            <person name="Horner D."/>
            <person name="Mica E."/>
            <person name="Jublot D."/>
            <person name="Poulain J."/>
            <person name="Bruyere C."/>
            <person name="Billault A."/>
            <person name="Segurens B."/>
            <person name="Gouyvenoux M."/>
            <person name="Ugarte E."/>
            <person name="Cattonaro F."/>
            <person name="Anthouard V."/>
            <person name="Vico V."/>
            <person name="Del Fabbro C."/>
            <person name="Alaux M."/>
            <person name="Di Gaspero G."/>
            <person name="Dumas V."/>
            <person name="Felice N."/>
            <person name="Paillard S."/>
            <person name="Juman I."/>
            <person name="Moroldo M."/>
            <person name="Scalabrin S."/>
            <person name="Canaguier A."/>
            <person name="Le Clainche I."/>
            <person name="Malacrida G."/>
            <person name="Durand E."/>
            <person name="Pesole G."/>
            <person name="Laucou V."/>
            <person name="Chatelet P."/>
            <person name="Merdinoglu D."/>
            <person name="Delledonne M."/>
            <person name="Pezzotti M."/>
            <person name="Lecharny A."/>
            <person name="Scarpelli C."/>
            <person name="Artiguenave F."/>
            <person name="Pe M.E."/>
            <person name="Valle G."/>
            <person name="Morgante M."/>
            <person name="Caboche M."/>
            <person name="Adam-Blondon A.-F."/>
            <person name="Weissenbach J."/>
            <person name="Quetier F."/>
            <person name="Wincker P."/>
        </authorList>
    </citation>
    <scope>NUCLEOTIDE SEQUENCE [LARGE SCALE GENOMIC DNA]</scope>
    <source>
        <strain evidence="8">cv. Pinot noir / PN40024</strain>
    </source>
</reference>
<evidence type="ECO:0000256" key="1">
    <source>
        <dbReference type="ARBA" id="ARBA00004123"/>
    </source>
</evidence>
<dbReference type="STRING" id="29760.F6I2Z9"/>
<keyword evidence="4" id="KW-0804">Transcription</keyword>
<evidence type="ECO:0000256" key="4">
    <source>
        <dbReference type="ARBA" id="ARBA00023163"/>
    </source>
</evidence>
<comment type="subcellular location">
    <subcellularLocation>
        <location evidence="1">Nucleus</location>
    </subcellularLocation>
</comment>
<protein>
    <recommendedName>
        <fullName evidence="6">NAC domain-containing protein</fullName>
    </recommendedName>
</protein>
<evidence type="ECO:0000259" key="6">
    <source>
        <dbReference type="PROSITE" id="PS51005"/>
    </source>
</evidence>
<dbReference type="GO" id="GO:0006355">
    <property type="term" value="P:regulation of DNA-templated transcription"/>
    <property type="evidence" value="ECO:0007669"/>
    <property type="project" value="InterPro"/>
</dbReference>
<dbReference type="Pfam" id="PF02365">
    <property type="entry name" value="NAM"/>
    <property type="match status" value="1"/>
</dbReference>
<accession>F6I2Z9</accession>
<sequence length="96" mass="11193">MKDFDLHAVFISYMESEKIQTYGPEWFFFSPLYKKYRKRNQLQRTTNVGYWKPTGPARDIKRGVTEEVIGTKKTLVFHMGGGHGHADVTTGWVIHE</sequence>
<dbReference type="AlphaFoldDB" id="F6I2Z9"/>
<proteinExistence type="predicted"/>
<dbReference type="InterPro" id="IPR036093">
    <property type="entry name" value="NAC_dom_sf"/>
</dbReference>
<evidence type="ECO:0000256" key="5">
    <source>
        <dbReference type="ARBA" id="ARBA00023242"/>
    </source>
</evidence>
<dbReference type="GO" id="GO:0005634">
    <property type="term" value="C:nucleus"/>
    <property type="evidence" value="ECO:0007669"/>
    <property type="project" value="UniProtKB-SubCell"/>
</dbReference>
<dbReference type="EMBL" id="FN596739">
    <property type="protein sequence ID" value="CCB61316.1"/>
    <property type="molecule type" value="Genomic_DNA"/>
</dbReference>
<dbReference type="InParanoid" id="F6I2Z9"/>